<evidence type="ECO:0000256" key="1">
    <source>
        <dbReference type="ARBA" id="ARBA00004571"/>
    </source>
</evidence>
<keyword evidence="7" id="KW-0406">Ion transport</keyword>
<dbReference type="KEGG" id="hba:Hbal_2735"/>
<comment type="similarity">
    <text evidence="11">Belongs to the TonB-dependent receptor family.</text>
</comment>
<evidence type="ECO:0000256" key="6">
    <source>
        <dbReference type="ARBA" id="ARBA00023004"/>
    </source>
</evidence>
<evidence type="ECO:0000256" key="2">
    <source>
        <dbReference type="ARBA" id="ARBA00022448"/>
    </source>
</evidence>
<gene>
    <name evidence="13" type="ordered locus">Hbal_2735</name>
</gene>
<evidence type="ECO:0000256" key="3">
    <source>
        <dbReference type="ARBA" id="ARBA00022452"/>
    </source>
</evidence>
<evidence type="ECO:0000313" key="13">
    <source>
        <dbReference type="EMBL" id="ACT60408.1"/>
    </source>
</evidence>
<name>C6XQA9_HIRBI</name>
<dbReference type="Pfam" id="PF07715">
    <property type="entry name" value="Plug"/>
    <property type="match status" value="1"/>
</dbReference>
<evidence type="ECO:0000256" key="5">
    <source>
        <dbReference type="ARBA" id="ARBA00022692"/>
    </source>
</evidence>
<dbReference type="InterPro" id="IPR036942">
    <property type="entry name" value="Beta-barrel_TonB_sf"/>
</dbReference>
<proteinExistence type="inferred from homology"/>
<accession>C6XQA9</accession>
<dbReference type="EMBL" id="CP001678">
    <property type="protein sequence ID" value="ACT60408.1"/>
    <property type="molecule type" value="Genomic_DNA"/>
</dbReference>
<dbReference type="HOGENOM" id="CLU_008287_15_0_5"/>
<organism evidence="13 14">
    <name type="scientific">Hirschia baltica (strain ATCC 49814 / DSM 5838 / IFAM 1418)</name>
    <dbReference type="NCBI Taxonomy" id="582402"/>
    <lineage>
        <taxon>Bacteria</taxon>
        <taxon>Pseudomonadati</taxon>
        <taxon>Pseudomonadota</taxon>
        <taxon>Alphaproteobacteria</taxon>
        <taxon>Hyphomonadales</taxon>
        <taxon>Hyphomonadaceae</taxon>
        <taxon>Hirschia</taxon>
    </lineage>
</organism>
<evidence type="ECO:0000256" key="4">
    <source>
        <dbReference type="ARBA" id="ARBA00022496"/>
    </source>
</evidence>
<keyword evidence="9 11" id="KW-0472">Membrane</keyword>
<keyword evidence="3 11" id="KW-1134">Transmembrane beta strand</keyword>
<evidence type="ECO:0000259" key="12">
    <source>
        <dbReference type="Pfam" id="PF07715"/>
    </source>
</evidence>
<dbReference type="PROSITE" id="PS52016">
    <property type="entry name" value="TONB_DEPENDENT_REC_3"/>
    <property type="match status" value="1"/>
</dbReference>
<keyword evidence="13" id="KW-0675">Receptor</keyword>
<evidence type="ECO:0000256" key="10">
    <source>
        <dbReference type="ARBA" id="ARBA00023237"/>
    </source>
</evidence>
<keyword evidence="5 11" id="KW-0812">Transmembrane</keyword>
<evidence type="ECO:0000313" key="14">
    <source>
        <dbReference type="Proteomes" id="UP000002745"/>
    </source>
</evidence>
<evidence type="ECO:0000256" key="8">
    <source>
        <dbReference type="ARBA" id="ARBA00023077"/>
    </source>
</evidence>
<keyword evidence="10 11" id="KW-0998">Cell outer membrane</keyword>
<dbReference type="SUPFAM" id="SSF56935">
    <property type="entry name" value="Porins"/>
    <property type="match status" value="1"/>
</dbReference>
<dbReference type="InterPro" id="IPR039426">
    <property type="entry name" value="TonB-dep_rcpt-like"/>
</dbReference>
<dbReference type="PANTHER" id="PTHR32552">
    <property type="entry name" value="FERRICHROME IRON RECEPTOR-RELATED"/>
    <property type="match status" value="1"/>
</dbReference>
<dbReference type="STRING" id="582402.Hbal_2735"/>
<keyword evidence="6" id="KW-0408">Iron</keyword>
<reference evidence="14" key="1">
    <citation type="journal article" date="2011" name="J. Bacteriol.">
        <title>Genome sequences of eight morphologically diverse alphaproteobacteria.</title>
        <authorList>
            <consortium name="US DOE Joint Genome Institute"/>
            <person name="Brown P.J."/>
            <person name="Kysela D.T."/>
            <person name="Buechlein A."/>
            <person name="Hemmerich C."/>
            <person name="Brun Y.V."/>
        </authorList>
    </citation>
    <scope>NUCLEOTIDE SEQUENCE [LARGE SCALE GENOMIC DNA]</scope>
    <source>
        <strain evidence="14">ATCC 49814 / DSM 5838 / IFAM 1418</strain>
    </source>
</reference>
<dbReference type="Proteomes" id="UP000002745">
    <property type="component" value="Chromosome"/>
</dbReference>
<sequence>MYKINKTISRNSVFKRLRQSAAIVPFAILCALQPASFAQEAGEPVAEAKKDSSLLFDKVVVTAQKREQNQQDVGIAITALNGDQMEALGFTNAQDVAAFSPGVVAVQPNGEGSYSFAVRGVSNNDLTTNVESPVAVYVDEVYISQMSATGFLLFDIDMVEVLRGPQGTLFGRNATGGLVQYTTVKPTDVYEGFGKFSYGDYGDLEMKGAVNIPLNDWLSARLSAAVHTSDGYVTNREHPEQKLNNNNDSGFRFQLLAEPTDDLSILLNYRKGGQDIRTGFFEYVSAVNGGGVETPGVANPMLGDYPDDLDGDIYAGDYDTVGFNISETEGYTATIKWDVGNFEITSITDYQTNFRDYIEDTDATPVRAYEYYQTNDAEQFSQELRVATTIGDLNLVGGLYYMDLSSDDSTGGISPYLYALYSEGLYTEEDVLTDITLANGDRTPSSSSTTSASIFGQAEYTLDKFTFIAGLRYIEESKDFESLREDVHFDENATSGLDPRTIVIDTLSGFDPDERDFSMEAWSLQAQYRPMDGLLTYAGYNRGVKSGGFSQPPFDPTSALLVDPEFLTYEPEQLDSYEVGAKWDVIPGALRVNTAVYYYDYGNYQAYTNFPGGLGSATINAQAVNKGAELEIQAMPFEGLTIQGGVAYADIKVTDVVGFPDQTLTSSNSPEWNANGLIRYEHSLGDWGDVAFQVDGQYQSEHYFGLDVTPATTEDGYTLVNASISLAPADANWDFRLSVENLGEEEYRVQTFDLSDWIGMIEEYHGKPRWVRAEIGWKF</sequence>
<dbReference type="AlphaFoldDB" id="C6XQA9"/>
<dbReference type="RefSeq" id="WP_015828558.1">
    <property type="nucleotide sequence ID" value="NC_012982.1"/>
</dbReference>
<evidence type="ECO:0000256" key="11">
    <source>
        <dbReference type="PROSITE-ProRule" id="PRU01360"/>
    </source>
</evidence>
<dbReference type="GO" id="GO:0006826">
    <property type="term" value="P:iron ion transport"/>
    <property type="evidence" value="ECO:0007669"/>
    <property type="project" value="UniProtKB-KW"/>
</dbReference>
<keyword evidence="14" id="KW-1185">Reference proteome</keyword>
<dbReference type="eggNOG" id="COG4206">
    <property type="taxonomic scope" value="Bacteria"/>
</dbReference>
<feature type="domain" description="TonB-dependent receptor plug" evidence="12">
    <location>
        <begin position="70"/>
        <end position="177"/>
    </location>
</feature>
<evidence type="ECO:0000256" key="9">
    <source>
        <dbReference type="ARBA" id="ARBA00023136"/>
    </source>
</evidence>
<dbReference type="InterPro" id="IPR012910">
    <property type="entry name" value="Plug_dom"/>
</dbReference>
<protein>
    <submittedName>
        <fullName evidence="13">TonB-dependent receptor</fullName>
    </submittedName>
</protein>
<keyword evidence="4" id="KW-0410">Iron transport</keyword>
<dbReference type="PANTHER" id="PTHR32552:SF81">
    <property type="entry name" value="TONB-DEPENDENT OUTER MEMBRANE RECEPTOR"/>
    <property type="match status" value="1"/>
</dbReference>
<dbReference type="Gene3D" id="2.40.170.20">
    <property type="entry name" value="TonB-dependent receptor, beta-barrel domain"/>
    <property type="match status" value="1"/>
</dbReference>
<keyword evidence="2 11" id="KW-0813">Transport</keyword>
<keyword evidence="8" id="KW-0798">TonB box</keyword>
<dbReference type="OrthoDB" id="7313036at2"/>
<dbReference type="GO" id="GO:0009279">
    <property type="term" value="C:cell outer membrane"/>
    <property type="evidence" value="ECO:0007669"/>
    <property type="project" value="UniProtKB-SubCell"/>
</dbReference>
<evidence type="ECO:0000256" key="7">
    <source>
        <dbReference type="ARBA" id="ARBA00023065"/>
    </source>
</evidence>
<comment type="subcellular location">
    <subcellularLocation>
        <location evidence="1 11">Cell outer membrane</location>
        <topology evidence="1 11">Multi-pass membrane protein</topology>
    </subcellularLocation>
</comment>